<reference evidence="5" key="1">
    <citation type="journal article" date="2022" name="bioRxiv">
        <title>Genomics of Preaxostyla Flagellates Illuminates Evolutionary Transitions and the Path Towards Mitochondrial Loss.</title>
        <authorList>
            <person name="Novak L.V.F."/>
            <person name="Treitli S.C."/>
            <person name="Pyrih J."/>
            <person name="Halakuc P."/>
            <person name="Pipaliya S.V."/>
            <person name="Vacek V."/>
            <person name="Brzon O."/>
            <person name="Soukal P."/>
            <person name="Eme L."/>
            <person name="Dacks J.B."/>
            <person name="Karnkowska A."/>
            <person name="Elias M."/>
            <person name="Hampl V."/>
        </authorList>
    </citation>
    <scope>NUCLEOTIDE SEQUENCE</scope>
    <source>
        <strain evidence="5">RCP-MX</strain>
    </source>
</reference>
<keyword evidence="3" id="KW-0819">tRNA processing</keyword>
<sequence>MFYDLSVPFSADVKSLKKVVMMLFQLGYDGIALNHIVNAQFQSLADPATHPPQSGFVEQVFRDPQVKWSAAEGIHALVLRAPTAARTPTTKKKAKRHADPEAPSPSPSPAGAEGAAPEQPAQEAQPQAELPPVPMRTYRRLSIHLEDGDPTSRIHPKDAFLQDYDLVAVQPHSEKMFLLACTALDVDLISLDCTRTLPFRLRVPTVRCALGRGVRFELQYGPAITDAGARRSFLATAQALVTATGGRGIVLSSGTSQPMALRAPHDLANLLGLVGLDFSAARQCLSARCEEAILKGASRHTERGLVSAVPIQRPLPAMATGSAPFPLRLAWRWAAHEAGAGAGAKEEEEEEGDQPTGGAADDAEEARMSVL</sequence>
<feature type="region of interest" description="Disordered" evidence="4">
    <location>
        <begin position="338"/>
        <end position="371"/>
    </location>
</feature>
<feature type="region of interest" description="Disordered" evidence="4">
    <location>
        <begin position="81"/>
        <end position="133"/>
    </location>
</feature>
<feature type="compositionally biased region" description="Low complexity" evidence="4">
    <location>
        <begin position="109"/>
        <end position="128"/>
    </location>
</feature>
<evidence type="ECO:0000256" key="1">
    <source>
        <dbReference type="ARBA" id="ARBA00004123"/>
    </source>
</evidence>
<proteinExistence type="inferred from homology"/>
<accession>A0ABQ8ULP7</accession>
<evidence type="ECO:0000313" key="5">
    <source>
        <dbReference type="EMBL" id="KAJ4460106.1"/>
    </source>
</evidence>
<dbReference type="EMBL" id="JAPMOS010000015">
    <property type="protein sequence ID" value="KAJ4460106.1"/>
    <property type="molecule type" value="Genomic_DNA"/>
</dbReference>
<dbReference type="PANTHER" id="PTHR13031">
    <property type="entry name" value="RIBONUCLEASE P SUBUNIT P30"/>
    <property type="match status" value="1"/>
</dbReference>
<comment type="similarity">
    <text evidence="2">Belongs to the eukaryotic/archaeal RNase P protein component 3 family.</text>
</comment>
<dbReference type="Proteomes" id="UP001141327">
    <property type="component" value="Unassembled WGS sequence"/>
</dbReference>
<dbReference type="Pfam" id="PF01876">
    <property type="entry name" value="RNase_P_p30"/>
    <property type="match status" value="1"/>
</dbReference>
<evidence type="ECO:0000256" key="2">
    <source>
        <dbReference type="ARBA" id="ARBA00007331"/>
    </source>
</evidence>
<dbReference type="InterPro" id="IPR016195">
    <property type="entry name" value="Pol/histidinol_Pase-like"/>
</dbReference>
<gene>
    <name evidence="5" type="ORF">PAPYR_3837</name>
</gene>
<evidence type="ECO:0000313" key="6">
    <source>
        <dbReference type="Proteomes" id="UP001141327"/>
    </source>
</evidence>
<comment type="caution">
    <text evidence="5">The sequence shown here is derived from an EMBL/GenBank/DDBJ whole genome shotgun (WGS) entry which is preliminary data.</text>
</comment>
<organism evidence="5 6">
    <name type="scientific">Paratrimastix pyriformis</name>
    <dbReference type="NCBI Taxonomy" id="342808"/>
    <lineage>
        <taxon>Eukaryota</taxon>
        <taxon>Metamonada</taxon>
        <taxon>Preaxostyla</taxon>
        <taxon>Paratrimastigidae</taxon>
        <taxon>Paratrimastix</taxon>
    </lineage>
</organism>
<evidence type="ECO:0000256" key="3">
    <source>
        <dbReference type="ARBA" id="ARBA00022694"/>
    </source>
</evidence>
<dbReference type="InterPro" id="IPR002738">
    <property type="entry name" value="RNase_P_p30"/>
</dbReference>
<name>A0ABQ8ULP7_9EUKA</name>
<dbReference type="SUPFAM" id="SSF89550">
    <property type="entry name" value="PHP domain-like"/>
    <property type="match status" value="1"/>
</dbReference>
<protein>
    <submittedName>
        <fullName evidence="5">Ribonuclease P protein subunit p30</fullName>
    </submittedName>
</protein>
<keyword evidence="6" id="KW-1185">Reference proteome</keyword>
<dbReference type="Gene3D" id="3.20.20.140">
    <property type="entry name" value="Metal-dependent hydrolases"/>
    <property type="match status" value="1"/>
</dbReference>
<comment type="subcellular location">
    <subcellularLocation>
        <location evidence="1">Nucleus</location>
    </subcellularLocation>
</comment>
<dbReference type="PANTHER" id="PTHR13031:SF0">
    <property type="entry name" value="RIBONUCLEASE P PROTEIN SUBUNIT P30"/>
    <property type="match status" value="1"/>
</dbReference>
<evidence type="ECO:0000256" key="4">
    <source>
        <dbReference type="SAM" id="MobiDB-lite"/>
    </source>
</evidence>